<accession>A0A9I9CYW1</accession>
<name>A0A9I9CYW1_CUCME</name>
<dbReference type="Gramene" id="MELO3C010646.2.1">
    <property type="protein sequence ID" value="MELO3C010646.2.1"/>
    <property type="gene ID" value="MELO3C010646.2"/>
</dbReference>
<protein>
    <submittedName>
        <fullName evidence="1">Uncharacterized protein</fullName>
    </submittedName>
</protein>
<organism evidence="1">
    <name type="scientific">Cucumis melo</name>
    <name type="common">Muskmelon</name>
    <dbReference type="NCBI Taxonomy" id="3656"/>
    <lineage>
        <taxon>Eukaryota</taxon>
        <taxon>Viridiplantae</taxon>
        <taxon>Streptophyta</taxon>
        <taxon>Embryophyta</taxon>
        <taxon>Tracheophyta</taxon>
        <taxon>Spermatophyta</taxon>
        <taxon>Magnoliopsida</taxon>
        <taxon>eudicotyledons</taxon>
        <taxon>Gunneridae</taxon>
        <taxon>Pentapetalae</taxon>
        <taxon>rosids</taxon>
        <taxon>fabids</taxon>
        <taxon>Cucurbitales</taxon>
        <taxon>Cucurbitaceae</taxon>
        <taxon>Benincaseae</taxon>
        <taxon>Cucumis</taxon>
    </lineage>
</organism>
<evidence type="ECO:0000313" key="1">
    <source>
        <dbReference type="EnsemblPlants" id="MELO3C010646.2.1"/>
    </source>
</evidence>
<sequence length="92" mass="10613">MRLKNKITVPTDFSPLPHFPRNLHTKSLPPLSLPFSPISILIPLHLLHSPHFLYTFPLFSHIWNELFEALSVLLFAAMDDFSQLGFSQMAWV</sequence>
<dbReference type="EnsemblPlants" id="MELO3C010646.2.1">
    <property type="protein sequence ID" value="MELO3C010646.2.1"/>
    <property type="gene ID" value="MELO3C010646.2"/>
</dbReference>
<dbReference type="AlphaFoldDB" id="A0A9I9CYW1"/>
<proteinExistence type="predicted"/>
<reference evidence="1" key="1">
    <citation type="submission" date="2023-03" db="UniProtKB">
        <authorList>
            <consortium name="EnsemblPlants"/>
        </authorList>
    </citation>
    <scope>IDENTIFICATION</scope>
</reference>